<keyword evidence="3" id="KW-1185">Reference proteome</keyword>
<dbReference type="EMBL" id="FNZR01000001">
    <property type="protein sequence ID" value="SEK19461.1"/>
    <property type="molecule type" value="Genomic_DNA"/>
</dbReference>
<gene>
    <name evidence="2" type="ORF">SAMN05421740_101159</name>
</gene>
<keyword evidence="1" id="KW-0732">Signal</keyword>
<evidence type="ECO:0000256" key="1">
    <source>
        <dbReference type="SAM" id="SignalP"/>
    </source>
</evidence>
<sequence length="123" mass="14294">MNKPFALILALAMLSQSLSALWVTAGFYANRDFIAKNQCENRFVLDSPCKGQCVLMKKLKEQQEKEQQQPDLKLKEIILFSQASERIDTEGLPHFEHIVRYYPQPEPHYLFQTEQAIFHPPIS</sequence>
<dbReference type="Proteomes" id="UP000198916">
    <property type="component" value="Unassembled WGS sequence"/>
</dbReference>
<dbReference type="OrthoDB" id="980645at2"/>
<feature type="chain" id="PRO_5011610910" evidence="1">
    <location>
        <begin position="21"/>
        <end position="123"/>
    </location>
</feature>
<reference evidence="3" key="1">
    <citation type="submission" date="2016-10" db="EMBL/GenBank/DDBJ databases">
        <authorList>
            <person name="Varghese N."/>
            <person name="Submissions S."/>
        </authorList>
    </citation>
    <scope>NUCLEOTIDE SEQUENCE [LARGE SCALE GENOMIC DNA]</scope>
    <source>
        <strain evidence="3">Jip14</strain>
    </source>
</reference>
<dbReference type="AlphaFoldDB" id="A0A1H7F045"/>
<proteinExistence type="predicted"/>
<organism evidence="2 3">
    <name type="scientific">Parapedobacter koreensis</name>
    <dbReference type="NCBI Taxonomy" id="332977"/>
    <lineage>
        <taxon>Bacteria</taxon>
        <taxon>Pseudomonadati</taxon>
        <taxon>Bacteroidota</taxon>
        <taxon>Sphingobacteriia</taxon>
        <taxon>Sphingobacteriales</taxon>
        <taxon>Sphingobacteriaceae</taxon>
        <taxon>Parapedobacter</taxon>
    </lineage>
</organism>
<accession>A0A1H7F045</accession>
<name>A0A1H7F045_9SPHI</name>
<dbReference type="RefSeq" id="WP_090602013.1">
    <property type="nucleotide sequence ID" value="NZ_FNZR01000001.1"/>
</dbReference>
<feature type="signal peptide" evidence="1">
    <location>
        <begin position="1"/>
        <end position="20"/>
    </location>
</feature>
<protein>
    <submittedName>
        <fullName evidence="2">Uncharacterized protein</fullName>
    </submittedName>
</protein>
<evidence type="ECO:0000313" key="2">
    <source>
        <dbReference type="EMBL" id="SEK19461.1"/>
    </source>
</evidence>
<dbReference type="STRING" id="332977.SAMN05421740_101159"/>
<evidence type="ECO:0000313" key="3">
    <source>
        <dbReference type="Proteomes" id="UP000198916"/>
    </source>
</evidence>